<keyword evidence="8" id="KW-1185">Reference proteome</keyword>
<evidence type="ECO:0000256" key="2">
    <source>
        <dbReference type="ARBA" id="ARBA00023015"/>
    </source>
</evidence>
<evidence type="ECO:0000313" key="7">
    <source>
        <dbReference type="EMBL" id="QCD80456.1"/>
    </source>
</evidence>
<name>A0A4D6KQZ6_VIGUN</name>
<dbReference type="InterPro" id="IPR044660">
    <property type="entry name" value="IBH1-like"/>
</dbReference>
<evidence type="ECO:0000256" key="5">
    <source>
        <dbReference type="SAM" id="MobiDB-lite"/>
    </source>
</evidence>
<keyword evidence="3" id="KW-0804">Transcription</keyword>
<dbReference type="GO" id="GO:0005634">
    <property type="term" value="C:nucleus"/>
    <property type="evidence" value="ECO:0007669"/>
    <property type="project" value="UniProtKB-SubCell"/>
</dbReference>
<evidence type="ECO:0000256" key="1">
    <source>
        <dbReference type="ARBA" id="ARBA00004123"/>
    </source>
</evidence>
<sequence>MIRYNLSLTEFHSRAIGTLFRSESYLILIIYHFASISNTATSLIKSYSYFFFLHLLLFLSTISSRMRNINTVKQEFLKKWIWGLRKYSSQKKNMSLLERKKAIKLSADLAMASTRNKTTRWSKALIANASKSSSNKVLTEHVLGSSPPPQRVRKSSANYSHSTRMRSCRRRKRAVHRPKDRVVASFIAKKLVQKRTRRLKSLLPGGEFMDDVSLVEETLDYVESLRAQVEVMRCLVTASELMILNPS</sequence>
<dbReference type="EMBL" id="CP039346">
    <property type="protein sequence ID" value="QCD80456.1"/>
    <property type="molecule type" value="Genomic_DNA"/>
</dbReference>
<evidence type="ECO:0000256" key="3">
    <source>
        <dbReference type="ARBA" id="ARBA00023163"/>
    </source>
</evidence>
<gene>
    <name evidence="7" type="ORF">DEO72_LG2g777</name>
</gene>
<dbReference type="PANTHER" id="PTHR33124:SF5">
    <property type="entry name" value="TRANSCRIPTION FACTOR IBH1-LIKE 1"/>
    <property type="match status" value="1"/>
</dbReference>
<dbReference type="CDD" id="cd11444">
    <property type="entry name" value="bHLH_AtIBH1_like"/>
    <property type="match status" value="1"/>
</dbReference>
<evidence type="ECO:0000256" key="4">
    <source>
        <dbReference type="ARBA" id="ARBA00023242"/>
    </source>
</evidence>
<proteinExistence type="predicted"/>
<dbReference type="AlphaFoldDB" id="A0A4D6KQZ6"/>
<feature type="region of interest" description="Disordered" evidence="5">
    <location>
        <begin position="140"/>
        <end position="166"/>
    </location>
</feature>
<feature type="domain" description="IBH1-like N-terminal" evidence="6">
    <location>
        <begin position="71"/>
        <end position="132"/>
    </location>
</feature>
<keyword evidence="2" id="KW-0805">Transcription regulation</keyword>
<dbReference type="InterPro" id="IPR044549">
    <property type="entry name" value="bHLH_AtIBH1-like"/>
</dbReference>
<evidence type="ECO:0000259" key="6">
    <source>
        <dbReference type="Pfam" id="PF26576"/>
    </source>
</evidence>
<dbReference type="GO" id="GO:0006355">
    <property type="term" value="P:regulation of DNA-templated transcription"/>
    <property type="evidence" value="ECO:0007669"/>
    <property type="project" value="InterPro"/>
</dbReference>
<protein>
    <recommendedName>
        <fullName evidence="6">IBH1-like N-terminal domain-containing protein</fullName>
    </recommendedName>
</protein>
<dbReference type="Pfam" id="PF26576">
    <property type="entry name" value="IBH1_N"/>
    <property type="match status" value="1"/>
</dbReference>
<keyword evidence="4" id="KW-0539">Nucleus</keyword>
<evidence type="ECO:0000313" key="8">
    <source>
        <dbReference type="Proteomes" id="UP000501690"/>
    </source>
</evidence>
<dbReference type="Proteomes" id="UP000501690">
    <property type="component" value="Linkage Group LG2"/>
</dbReference>
<organism evidence="7 8">
    <name type="scientific">Vigna unguiculata</name>
    <name type="common">Cowpea</name>
    <dbReference type="NCBI Taxonomy" id="3917"/>
    <lineage>
        <taxon>Eukaryota</taxon>
        <taxon>Viridiplantae</taxon>
        <taxon>Streptophyta</taxon>
        <taxon>Embryophyta</taxon>
        <taxon>Tracheophyta</taxon>
        <taxon>Spermatophyta</taxon>
        <taxon>Magnoliopsida</taxon>
        <taxon>eudicotyledons</taxon>
        <taxon>Gunneridae</taxon>
        <taxon>Pentapetalae</taxon>
        <taxon>rosids</taxon>
        <taxon>fabids</taxon>
        <taxon>Fabales</taxon>
        <taxon>Fabaceae</taxon>
        <taxon>Papilionoideae</taxon>
        <taxon>50 kb inversion clade</taxon>
        <taxon>NPAAA clade</taxon>
        <taxon>indigoferoid/millettioid clade</taxon>
        <taxon>Phaseoleae</taxon>
        <taxon>Vigna</taxon>
    </lineage>
</organism>
<dbReference type="PANTHER" id="PTHR33124">
    <property type="entry name" value="TRANSCRIPTION FACTOR IBH1-LIKE 1"/>
    <property type="match status" value="1"/>
</dbReference>
<comment type="subcellular location">
    <subcellularLocation>
        <location evidence="1">Nucleus</location>
    </subcellularLocation>
</comment>
<reference evidence="7 8" key="1">
    <citation type="submission" date="2019-04" db="EMBL/GenBank/DDBJ databases">
        <title>An improved genome assembly and genetic linkage map for asparagus bean, Vigna unguiculata ssp. sesquipedialis.</title>
        <authorList>
            <person name="Xia Q."/>
            <person name="Zhang R."/>
            <person name="Dong Y."/>
        </authorList>
    </citation>
    <scope>NUCLEOTIDE SEQUENCE [LARGE SCALE GENOMIC DNA]</scope>
    <source>
        <tissue evidence="7">Leaf</tissue>
    </source>
</reference>
<accession>A0A4D6KQZ6</accession>
<dbReference type="InterPro" id="IPR059002">
    <property type="entry name" value="IBH1_N"/>
</dbReference>